<dbReference type="Proteomes" id="UP000000803">
    <property type="component" value="Chromosome X"/>
</dbReference>
<dbReference type="UCSC" id="CG5662-RA">
    <property type="organism name" value="d. melanogaster"/>
</dbReference>
<dbReference type="PaxDb" id="7227-FBpp0073816"/>
<reference evidence="4 8" key="10">
    <citation type="journal article" date="2007" name="Science">
        <title>Sequence finishing and mapping of Drosophila melanogaster heterochromatin.</title>
        <authorList>
            <person name="Hoskins R.A."/>
            <person name="Carlson J.W."/>
            <person name="Kennedy C."/>
            <person name="Acevedo D."/>
            <person name="Evans-Holm M."/>
            <person name="Frise E."/>
            <person name="Wan K.H."/>
            <person name="Park S."/>
            <person name="Mendez-Lago M."/>
            <person name="Rossi F."/>
            <person name="Villasante A."/>
            <person name="Dimitri P."/>
            <person name="Karpen G.H."/>
            <person name="Celniker S.E."/>
        </authorList>
    </citation>
    <scope>NUCLEOTIDE SEQUENCE [LARGE SCALE GENOMIC DNA]</scope>
    <source>
        <strain evidence="8">Berkeley</strain>
    </source>
</reference>
<reference evidence="4 8" key="1">
    <citation type="journal article" date="2000" name="Science">
        <title>The genome sequence of Drosophila melanogaster.</title>
        <authorList>
            <person name="Adams M.D."/>
            <person name="Celniker S.E."/>
            <person name="Holt R.A."/>
            <person name="Evans C.A."/>
            <person name="Gocayne J.D."/>
            <person name="Amanatides P.G."/>
            <person name="Scherer S.E."/>
            <person name="Li P.W."/>
            <person name="Hoskins R.A."/>
            <person name="Galle R.F."/>
            <person name="George R.A."/>
            <person name="Lewis S.E."/>
            <person name="Richards S."/>
            <person name="Ashburner M."/>
            <person name="Henderson S.N."/>
            <person name="Sutton G.G."/>
            <person name="Wortman J.R."/>
            <person name="Yandell M.D."/>
            <person name="Zhang Q."/>
            <person name="Chen L.X."/>
            <person name="Brandon R.C."/>
            <person name="Rogers Y.H."/>
            <person name="Blazej R.G."/>
            <person name="Champe M."/>
            <person name="Pfeiffer B.D."/>
            <person name="Wan K.H."/>
            <person name="Doyle C."/>
            <person name="Baxter E.G."/>
            <person name="Helt G."/>
            <person name="Nelson C.R."/>
            <person name="Gabor G.L."/>
            <person name="Abril J.F."/>
            <person name="Agbayani A."/>
            <person name="An H.J."/>
            <person name="Andrews-Pfannkoch C."/>
            <person name="Baldwin D."/>
            <person name="Ballew R.M."/>
            <person name="Basu A."/>
            <person name="Baxendale J."/>
            <person name="Bayraktaroglu L."/>
            <person name="Beasley E.M."/>
            <person name="Beeson K.Y."/>
            <person name="Benos P.V."/>
            <person name="Berman B.P."/>
            <person name="Bhandari D."/>
            <person name="Bolshakov S."/>
            <person name="Borkova D."/>
            <person name="Botchan M.R."/>
            <person name="Bouck J."/>
            <person name="Brokstein P."/>
            <person name="Brottier P."/>
            <person name="Burtis K.C."/>
            <person name="Busam D.A."/>
            <person name="Butler H."/>
            <person name="Cadieu E."/>
            <person name="Center A."/>
            <person name="Chandra I."/>
            <person name="Cherry J.M."/>
            <person name="Cawley S."/>
            <person name="Dahlke C."/>
            <person name="Davenport L.B."/>
            <person name="Davies P."/>
            <person name="de Pablos B."/>
            <person name="Delcher A."/>
            <person name="Deng Z."/>
            <person name="Mays A.D."/>
            <person name="Dew I."/>
            <person name="Dietz S.M."/>
            <person name="Dodson K."/>
            <person name="Doup L.E."/>
            <person name="Downes M."/>
            <person name="Dugan-Rocha S."/>
            <person name="Dunkov B.C."/>
            <person name="Dunn P."/>
            <person name="Durbin K.J."/>
            <person name="Evangelista C.C."/>
            <person name="Ferraz C."/>
            <person name="Ferriera S."/>
            <person name="Fleischmann W."/>
            <person name="Fosler C."/>
            <person name="Gabrielian A.E."/>
            <person name="Garg N.S."/>
            <person name="Gelbart W.M."/>
            <person name="Glasser K."/>
            <person name="Glodek A."/>
            <person name="Gong F."/>
            <person name="Gorrell J.H."/>
            <person name="Gu Z."/>
            <person name="Guan P."/>
            <person name="Harris M."/>
            <person name="Harris N.L."/>
            <person name="Harvey D."/>
            <person name="Heiman T.J."/>
            <person name="Hernandez J.R."/>
            <person name="Houck J."/>
            <person name="Hostin D."/>
            <person name="Houston K.A."/>
            <person name="Howland T.J."/>
            <person name="Wei M.H."/>
            <person name="Ibegwam C."/>
            <person name="Jalali M."/>
            <person name="Kalush F."/>
            <person name="Karpen G.H."/>
            <person name="Ke Z."/>
            <person name="Kennison J.A."/>
            <person name="Ketchum K.A."/>
            <person name="Kimmel B.E."/>
            <person name="Kodira C.D."/>
            <person name="Kraft C."/>
            <person name="Kravitz S."/>
            <person name="Kulp D."/>
            <person name="Lai Z."/>
            <person name="Lasko P."/>
            <person name="Lei Y."/>
            <person name="Levitsky A.A."/>
            <person name="Li J."/>
            <person name="Li Z."/>
            <person name="Liang Y."/>
            <person name="Lin X."/>
            <person name="Liu X."/>
            <person name="Mattei B."/>
            <person name="McIntosh T.C."/>
            <person name="McLeod M.P."/>
            <person name="McPherson D."/>
            <person name="Merkulov G."/>
            <person name="Milshina N.V."/>
            <person name="Mobarry C."/>
            <person name="Morris J."/>
            <person name="Moshrefi A."/>
            <person name="Mount S.M."/>
            <person name="Moy M."/>
            <person name="Murphy B."/>
            <person name="Murphy L."/>
            <person name="Muzny D.M."/>
            <person name="Nelson D.L."/>
            <person name="Nelson D.R."/>
            <person name="Nelson K.A."/>
            <person name="Nixon K."/>
            <person name="Nusskern D.R."/>
            <person name="Pacleb J.M."/>
            <person name="Palazzolo M."/>
            <person name="Pittman G.S."/>
            <person name="Pan S."/>
            <person name="Pollard J."/>
            <person name="Puri V."/>
            <person name="Reese M.G."/>
            <person name="Reinert K."/>
            <person name="Remington K."/>
            <person name="Saunders R.D."/>
            <person name="Scheeler F."/>
            <person name="Shen H."/>
            <person name="Shue B.C."/>
            <person name="Siden-Kiamos I."/>
            <person name="Simpson M."/>
            <person name="Skupski M.P."/>
            <person name="Smith T."/>
            <person name="Spier E."/>
            <person name="Spradling A.C."/>
            <person name="Stapleton M."/>
            <person name="Strong R."/>
            <person name="Sun E."/>
            <person name="Svirskas R."/>
            <person name="Tector C."/>
            <person name="Turner R."/>
            <person name="Venter E."/>
            <person name="Wang A.H."/>
            <person name="Wang X."/>
            <person name="Wang Z.Y."/>
            <person name="Wassarman D.A."/>
            <person name="Weinstock G.M."/>
            <person name="Weissenbach J."/>
            <person name="Williams S.M."/>
            <person name="WoodageT"/>
            <person name="Worley K.C."/>
            <person name="Wu D."/>
            <person name="Yang S."/>
            <person name="Yao Q.A."/>
            <person name="Ye J."/>
            <person name="Yeh R.F."/>
            <person name="Zaveri J.S."/>
            <person name="Zhan M."/>
            <person name="Zhang G."/>
            <person name="Zhao Q."/>
            <person name="Zheng L."/>
            <person name="Zheng X.H."/>
            <person name="Zhong F.N."/>
            <person name="Zhong W."/>
            <person name="Zhou X."/>
            <person name="Zhu S."/>
            <person name="Zhu X."/>
            <person name="Smith H.O."/>
            <person name="Gibbs R.A."/>
            <person name="Myers E.W."/>
            <person name="Rubin G.M."/>
            <person name="Venter J.C."/>
        </authorList>
    </citation>
    <scope>NUCLEOTIDE SEQUENCE [LARGE SCALE GENOMIC DNA]</scope>
    <source>
        <strain evidence="8">Berkeley</strain>
    </source>
</reference>
<dbReference type="GO" id="GO:0001401">
    <property type="term" value="C:SAM complex"/>
    <property type="evidence" value="ECO:0000250"/>
    <property type="project" value="FlyBase"/>
</dbReference>
<reference evidence="4" key="14">
    <citation type="submission" date="2023-12" db="EMBL/GenBank/DDBJ databases">
        <authorList>
            <consortium name="FlyBase"/>
        </authorList>
    </citation>
    <scope>NUCLEOTIDE SEQUENCE</scope>
</reference>
<dbReference type="Pfam" id="PF17171">
    <property type="entry name" value="GST_C_6"/>
    <property type="match status" value="1"/>
</dbReference>
<dbReference type="GO" id="GO:0070096">
    <property type="term" value="P:mitochondrial outer membrane translocase complex assembly"/>
    <property type="evidence" value="ECO:0000250"/>
    <property type="project" value="FlyBase"/>
</dbReference>
<reference evidence="4" key="12">
    <citation type="journal article" date="2015" name="G3 (Bethesda)">
        <title>Gene Model Annotations for Drosophila melanogaster: The Rule-Benders.</title>
        <authorList>
            <consortium name="FlyBase Consortium"/>
            <person name="Crosby M.A."/>
            <person name="Gramates L.S."/>
            <person name="Dos Santos G."/>
            <person name="Matthews B.B."/>
            <person name="St Pierre S.E."/>
            <person name="Zhou P."/>
            <person name="Schroeder A.J."/>
            <person name="Falls K."/>
            <person name="Emmert D.B."/>
            <person name="Russo S.M."/>
            <person name="Gelbart W.M."/>
            <person name="null"/>
        </authorList>
    </citation>
    <scope>NUCLEOTIDE SEQUENCE</scope>
</reference>
<dbReference type="ExpressionAtlas" id="Q8T4F2">
    <property type="expression patterns" value="baseline and differential"/>
</dbReference>
<dbReference type="DNASU" id="32450"/>
<dbReference type="AGR" id="FB:FBgn0030620"/>
<dbReference type="AlphaFoldDB" id="Q8T4F2"/>
<reference evidence="8" key="3">
    <citation type="journal article" date="2002" name="Genome Biol.">
        <title>Annotation of the Drosophila melanogaster euchromatic genome: a systematic review.</title>
        <authorList>
            <person name="Misra S."/>
            <person name="Crosby M.A."/>
            <person name="Mungall C.J."/>
            <person name="Matthews B.B."/>
            <person name="Campbell K.S."/>
            <person name="Hradecky P."/>
            <person name="Huang Y."/>
            <person name="Kaminker J.S."/>
            <person name="Millburn G.H."/>
            <person name="Prochnik S.E."/>
            <person name="Smith C.D."/>
            <person name="Tupy J.L."/>
            <person name="Whitfied E.J."/>
            <person name="Bayraktaroglu L."/>
            <person name="Berman B.P."/>
            <person name="Bettencourt B.R."/>
            <person name="Celniker S.E."/>
            <person name="de Grey A.D."/>
            <person name="Drysdale R.A."/>
            <person name="Harris N.L."/>
            <person name="Richter J."/>
            <person name="Russo S."/>
            <person name="Schroeder A.J."/>
            <person name="Shu S.Q."/>
            <person name="Stapleton M."/>
            <person name="Yamada C."/>
            <person name="Ashburner M."/>
            <person name="Gelbart W.M."/>
            <person name="Rubin G.M."/>
            <person name="Lewis S.E."/>
        </authorList>
    </citation>
    <scope>GENOME REANNOTATION</scope>
    <source>
        <strain evidence="8">Berkeley</strain>
    </source>
</reference>
<reference evidence="5" key="6">
    <citation type="submission" date="2002-03" db="EMBL/GenBank/DDBJ databases">
        <authorList>
            <person name="Stapleton M."/>
            <person name="Brokstein P."/>
            <person name="Hong L."/>
            <person name="Agbayani A."/>
            <person name="Carlson J."/>
            <person name="Champe M."/>
            <person name="Chavez C."/>
            <person name="Dorsett V."/>
            <person name="Dresnek D."/>
            <person name="Farfan D."/>
            <person name="Frise E."/>
            <person name="George R."/>
            <person name="Gonzalez M."/>
            <person name="Guarin H."/>
            <person name="Kronmiller B."/>
            <person name="Li P."/>
            <person name="Liao G."/>
            <person name="Miranda A."/>
            <person name="Mungall C.J."/>
            <person name="Nunoo J."/>
            <person name="Pacleb J."/>
            <person name="Paragas V."/>
            <person name="Park S."/>
            <person name="Patel S."/>
            <person name="Phouanenavong S."/>
            <person name="Wan K."/>
            <person name="Yu C."/>
            <person name="Lewis S.E."/>
            <person name="Rubin G.M."/>
            <person name="Celniker S."/>
        </authorList>
    </citation>
    <scope>NUCLEOTIDE SEQUENCE</scope>
</reference>
<reference evidence="4" key="8">
    <citation type="submission" date="2006-08" db="EMBL/GenBank/DDBJ databases">
        <authorList>
            <person name="Celniker S."/>
            <person name="Carlson J."/>
            <person name="Wan K."/>
            <person name="Frise E."/>
            <person name="Hoskins R."/>
            <person name="Park S."/>
            <person name="Svirskas R."/>
            <person name="Rubin G."/>
        </authorList>
    </citation>
    <scope>NUCLEOTIDE SEQUENCE</scope>
</reference>
<name>Q8T4F2_DROME</name>
<keyword evidence="8" id="KW-1185">Reference proteome</keyword>
<evidence type="ECO:0000256" key="1">
    <source>
        <dbReference type="SAM" id="MobiDB-lite"/>
    </source>
</evidence>
<dbReference type="GO" id="GO:0007005">
    <property type="term" value="P:mitochondrion organization"/>
    <property type="evidence" value="ECO:0000318"/>
    <property type="project" value="GO_Central"/>
</dbReference>
<dbReference type="EMBL" id="AE014298">
    <property type="protein sequence ID" value="AAF48432.2"/>
    <property type="molecule type" value="Genomic_DNA"/>
</dbReference>
<reference evidence="4" key="11">
    <citation type="journal article" date="2015" name="G3 (Bethesda)">
        <title>Gene Model Annotations for Drosophila melanogaster: Impact of High-Throughput Data.</title>
        <authorList>
            <consortium name="FlyBase Consortium"/>
            <person name="Matthews B.B."/>
            <person name="Dos Santos G."/>
            <person name="Crosby M.A."/>
            <person name="Emmert D.B."/>
            <person name="St Pierre S.E."/>
            <person name="Gramates L.S."/>
            <person name="Zhou P."/>
            <person name="Schroeder A.J."/>
            <person name="Falls K."/>
            <person name="Strelets V."/>
            <person name="Russo S.M."/>
            <person name="Gelbart W.M."/>
            <person name="null"/>
        </authorList>
    </citation>
    <scope>NUCLEOTIDE SEQUENCE</scope>
</reference>
<dbReference type="BioGRID-ORCS" id="32450">
    <property type="hits" value="0 hits in 1 CRISPR screen"/>
</dbReference>
<evidence type="ECO:0000313" key="7">
    <source>
        <dbReference type="FlyBase" id="FBgn0030620"/>
    </source>
</evidence>
<gene>
    <name evidence="4" type="primary">Dmel\CG5662</name>
    <name evidence="5 7" type="ORF">CG5662</name>
    <name evidence="4" type="ORF">Dmel_CG5662</name>
</gene>
<dbReference type="FlyBase" id="FBgn0030620">
    <property type="gene designation" value="CG5662"/>
</dbReference>
<dbReference type="IntAct" id="Q8T4F2">
    <property type="interactions" value="3"/>
</dbReference>
<dbReference type="InterPro" id="IPR012336">
    <property type="entry name" value="Thioredoxin-like_fold"/>
</dbReference>
<reference evidence="8" key="4">
    <citation type="journal article" date="2002" name="Genome Biol.">
        <title>The transposable elements of the Drosophila melanogaster euchromatin: a genomics perspective.</title>
        <authorList>
            <person name="Kaminker J.S."/>
            <person name="Bergman C.M."/>
            <person name="Kronmiller B."/>
            <person name="Carlson J."/>
            <person name="Svirskas R."/>
            <person name="Patel S."/>
            <person name="Frise E."/>
            <person name="Wheeler D.A."/>
            <person name="Lewis S.E."/>
            <person name="Rubin G.M."/>
            <person name="Ashburner M."/>
            <person name="Celniker S.E."/>
        </authorList>
    </citation>
    <scope>NUCLEOTIDE SEQUENCE [LARGE SCALE GENOMIC DNA]</scope>
    <source>
        <strain evidence="8">Berkeley</strain>
    </source>
</reference>
<dbReference type="HOGENOM" id="CLU_044137_6_0_1"/>
<dbReference type="FunCoup" id="Q8T4F2">
    <property type="interactions" value="783"/>
</dbReference>
<dbReference type="KEGG" id="dme:Dmel_CG5662"/>
<feature type="compositionally biased region" description="Basic and acidic residues" evidence="1">
    <location>
        <begin position="17"/>
        <end position="26"/>
    </location>
</feature>
<evidence type="ECO:0000313" key="8">
    <source>
        <dbReference type="Proteomes" id="UP000000803"/>
    </source>
</evidence>
<reference evidence="4 8" key="5">
    <citation type="journal article" date="2002" name="Genome Biol.">
        <title>Heterochromatic sequences in a Drosophila whole-genome shotgun assembly.</title>
        <authorList>
            <person name="Hoskins R.A."/>
            <person name="Smith C.D."/>
            <person name="Carlson J.W."/>
            <person name="Carvalho A.B."/>
            <person name="Halpern A."/>
            <person name="Kaminker J.S."/>
            <person name="Kennedy C."/>
            <person name="Mungall C.J."/>
            <person name="Sullivan B.A."/>
            <person name="Sutton G.G."/>
            <person name="Yasuhara J.C."/>
            <person name="Wakimoto B.T."/>
            <person name="Myers E.W."/>
            <person name="Celniker S.E."/>
            <person name="Rubin G.M."/>
            <person name="Karpen G.H."/>
        </authorList>
    </citation>
    <scope>NUCLEOTIDE SEQUENCE [LARGE SCALE GENOMIC DNA]</scope>
    <source>
        <strain evidence="8">Berkeley</strain>
    </source>
</reference>
<evidence type="ECO:0000313" key="5">
    <source>
        <dbReference type="EMBL" id="AAL89954.1"/>
    </source>
</evidence>
<dbReference type="OMA" id="PNMELAE"/>
<feature type="domain" description="Thioredoxin-like fold" evidence="3">
    <location>
        <begin position="47"/>
        <end position="148"/>
    </location>
</feature>
<proteinExistence type="evidence at protein level"/>
<dbReference type="OrthoDB" id="198787at2759"/>
<feature type="region of interest" description="Disordered" evidence="1">
    <location>
        <begin position="1"/>
        <end position="26"/>
    </location>
</feature>
<dbReference type="Bgee" id="FBgn0030620">
    <property type="expression patterns" value="Expressed in early-mid elongation-stage spermatid (Drosophila) in testis and 19 other cell types or tissues"/>
</dbReference>
<protein>
    <submittedName>
        <fullName evidence="5">AT01806p</fullName>
    </submittedName>
    <submittedName>
        <fullName evidence="4">Uncharacterized protein, isoform A</fullName>
    </submittedName>
    <submittedName>
        <fullName evidence="6">Uncharacterized protein, isoform B</fullName>
    </submittedName>
</protein>
<dbReference type="PANTHER" id="PTHR12289">
    <property type="entry name" value="METAXIN RELATED"/>
    <property type="match status" value="1"/>
</dbReference>
<sequence length="292" mass="32900">MELEQNLTAALMQSSAEEGKSEEAWPADAHLHQPAEANQLLLPERSSCLAVKTFLRMCNLPFTEHISDNAEFMSPGGRLTHLPLLRLGPVKTFAEFEPIVAQVEAVQGGNCLDSWMSEDQRDNIRCLVSYVENVFTLAEIHMSFVDEVNYQLYTATRCAAAHPWPLSTIRRFAKQKDAQKILKVYRWQDLDNDQVIQEVSICADALIAELEEDQAKSYFGGSRPCKLDALVFGHVVAIMTTKLPNMELAAVLATYPRLLAHCRRIDQSLFDGKLLTSAVEEQEDEMELEKIE</sequence>
<dbReference type="PANTHER" id="PTHR12289:SF38">
    <property type="entry name" value="METAXIN-2"/>
    <property type="match status" value="1"/>
</dbReference>
<dbReference type="EMBL" id="AY089216">
    <property type="protein sequence ID" value="AAL89954.1"/>
    <property type="molecule type" value="mRNA"/>
</dbReference>
<comment type="interaction">
    <interactant intactId="EBI-133471">
        <id>Q8T4F2</id>
    </interactant>
    <interactant intactId="EBI-158722">
        <id>Q9VHB6</id>
        <label>CG9393</label>
    </interactant>
    <organismsDiffer>false</organismsDiffer>
    <experiments>4</experiments>
</comment>
<dbReference type="InterPro" id="IPR050931">
    <property type="entry name" value="Mito_Protein_Transport_Metaxin"/>
</dbReference>
<reference evidence="4 8" key="9">
    <citation type="journal article" date="2007" name="Science">
        <title>The Release 5.1 annotation of Drosophila melanogaster heterochromatin.</title>
        <authorList>
            <person name="Smith C.D."/>
            <person name="Shu S."/>
            <person name="Mungall C.J."/>
            <person name="Karpen G.H."/>
        </authorList>
    </citation>
    <scope>NUCLEOTIDE SEQUENCE [LARGE SCALE GENOMIC DNA]</scope>
    <source>
        <strain evidence="8">Berkeley</strain>
    </source>
</reference>
<dbReference type="VEuPathDB" id="VectorBase:FBgn0030620"/>
<organism evidence="5">
    <name type="scientific">Drosophila melanogaster</name>
    <name type="common">Fruit fly</name>
    <dbReference type="NCBI Taxonomy" id="7227"/>
    <lineage>
        <taxon>Eukaryota</taxon>
        <taxon>Metazoa</taxon>
        <taxon>Ecdysozoa</taxon>
        <taxon>Arthropoda</taxon>
        <taxon>Hexapoda</taxon>
        <taxon>Insecta</taxon>
        <taxon>Pterygota</taxon>
        <taxon>Neoptera</taxon>
        <taxon>Endopterygota</taxon>
        <taxon>Diptera</taxon>
        <taxon>Brachycera</taxon>
        <taxon>Muscomorpha</taxon>
        <taxon>Ephydroidea</taxon>
        <taxon>Drosophilidae</taxon>
        <taxon>Drosophila</taxon>
        <taxon>Sophophora</taxon>
    </lineage>
</organism>
<evidence type="ECO:0000259" key="2">
    <source>
        <dbReference type="Pfam" id="PF17171"/>
    </source>
</evidence>
<reference evidence="4" key="13">
    <citation type="journal article" date="2015" name="Genome Res.">
        <title>The Release 6 reference sequence of the Drosophila melanogaster genome.</title>
        <authorList>
            <person name="Hoskins R.A."/>
            <person name="Carlson J.W."/>
            <person name="Wan K.H."/>
            <person name="Park S."/>
            <person name="Mendez I."/>
            <person name="Galle S.E."/>
            <person name="Booth B.W."/>
            <person name="Pfeiffer B.D."/>
            <person name="George R.A."/>
            <person name="Svirskas R."/>
            <person name="Krzywinski M."/>
            <person name="Schein J."/>
            <person name="Accardo M.C."/>
            <person name="Damia E."/>
            <person name="Messina G."/>
            <person name="Mendez-Lago M."/>
            <person name="de Pablos B."/>
            <person name="Demakova O.V."/>
            <person name="Andreyeva E.N."/>
            <person name="Boldyreva L.V."/>
            <person name="Marra M."/>
            <person name="Carvalho A.B."/>
            <person name="Dimitri P."/>
            <person name="Villasante A."/>
            <person name="Zhimulev I.F."/>
            <person name="Rubin G.M."/>
            <person name="Karpen G.H."/>
            <person name="Celniker S.E."/>
        </authorList>
    </citation>
    <scope>NUCLEOTIDE SEQUENCE</scope>
</reference>
<feature type="compositionally biased region" description="Polar residues" evidence="1">
    <location>
        <begin position="1"/>
        <end position="16"/>
    </location>
</feature>
<dbReference type="RefSeq" id="NP_001285266.1">
    <property type="nucleotide sequence ID" value="NM_001298337.1"/>
</dbReference>
<dbReference type="EMBL" id="AE014298">
    <property type="protein sequence ID" value="AHN59736.1"/>
    <property type="molecule type" value="Genomic_DNA"/>
</dbReference>
<reference evidence="8" key="2">
    <citation type="journal article" date="2002" name="Genome Biol.">
        <title>Finishing a whole-genome shotgun: release 3 of the Drosophila melanogaster euchromatic genome sequence.</title>
        <authorList>
            <person name="Celniker S.E."/>
            <person name="Wheeler D.A."/>
            <person name="Kronmiller B."/>
            <person name="Carlson J.W."/>
            <person name="Halpern A."/>
            <person name="Patel S."/>
            <person name="Adams M."/>
            <person name="Champe M."/>
            <person name="Dugan S.P."/>
            <person name="Frise E."/>
            <person name="Hodgson A."/>
            <person name="George R.A."/>
            <person name="Hoskins R.A."/>
            <person name="Laverty T."/>
            <person name="Muzny D.M."/>
            <person name="Nelson C.R."/>
            <person name="Pacleb J.M."/>
            <person name="Park S."/>
            <person name="Pfeiffer B.D."/>
            <person name="Richards S."/>
            <person name="Sodergren E.J."/>
            <person name="Svirskas R."/>
            <person name="Tabor P.E."/>
            <person name="Wan K."/>
            <person name="Stapleton M."/>
            <person name="Sutton G.G."/>
            <person name="Venter C."/>
            <person name="Weinstock G."/>
            <person name="Scherer S.E."/>
            <person name="Myers E.W."/>
            <person name="Gibbs R.A."/>
            <person name="Rubin G.M."/>
        </authorList>
    </citation>
    <scope>NUCLEOTIDE SEQUENCE [LARGE SCALE GENOMIC DNA]</scope>
    <source>
        <strain evidence="8">Berkeley</strain>
    </source>
</reference>
<dbReference type="Pfam" id="PF17172">
    <property type="entry name" value="GST_N_4"/>
    <property type="match status" value="1"/>
</dbReference>
<accession>Q9VXX4</accession>
<reference evidence="4" key="15">
    <citation type="submission" date="2024-06" db="EMBL/GenBank/DDBJ databases">
        <title>Drosophila melanogaster release 4 sequence.</title>
        <authorList>
            <consortium name="Berkeley Drosophila Genome Project"/>
            <person name="Celniker S."/>
            <person name="Carlson J."/>
            <person name="Wan K."/>
            <person name="Pfeiffer B."/>
            <person name="Frise E."/>
            <person name="George R."/>
            <person name="Hoskins R."/>
            <person name="Stapleton M."/>
            <person name="Pacleb J."/>
            <person name="Park S."/>
            <person name="Svirskas R."/>
            <person name="Smith E."/>
            <person name="Yu C."/>
            <person name="Rubin G."/>
        </authorList>
    </citation>
    <scope>NUCLEOTIDE SEQUENCE</scope>
</reference>
<reference evidence="4 8" key="7">
    <citation type="journal article" date="2005" name="PLoS Comput. Biol.">
        <title>Combined evidence annotation of transposable elements in genome sequences.</title>
        <authorList>
            <person name="Quesneville H."/>
            <person name="Bergman C.M."/>
            <person name="Andrieu O."/>
            <person name="Autard D."/>
            <person name="Nouaud D."/>
            <person name="Ashburner M."/>
            <person name="Anxolabehere D."/>
        </authorList>
    </citation>
    <scope>NUCLEOTIDE SEQUENCE [LARGE SCALE GENOMIC DNA]</scope>
    <source>
        <strain evidence="8">Berkeley</strain>
    </source>
</reference>
<accession>Q8T4F2</accession>
<dbReference type="RefSeq" id="NP_573009.1">
    <property type="nucleotide sequence ID" value="NM_132781.2"/>
</dbReference>
<feature type="domain" description="Metaxin glutathione S-transferase" evidence="2">
    <location>
        <begin position="215"/>
        <end position="265"/>
    </location>
</feature>
<evidence type="ECO:0000259" key="3">
    <source>
        <dbReference type="Pfam" id="PF17172"/>
    </source>
</evidence>
<dbReference type="eggNOG" id="KOG3027">
    <property type="taxonomic scope" value="Eukaryota"/>
</dbReference>
<evidence type="ECO:0000313" key="6">
    <source>
        <dbReference type="EMBL" id="AHN59736.1"/>
    </source>
</evidence>
<dbReference type="InterPro" id="IPR033468">
    <property type="entry name" value="Metaxin_GST"/>
</dbReference>
<dbReference type="CDD" id="cd03211">
    <property type="entry name" value="GST_C_Metaxin2"/>
    <property type="match status" value="1"/>
</dbReference>
<dbReference type="STRING" id="7227.FBpp0311920"/>
<evidence type="ECO:0000313" key="4">
    <source>
        <dbReference type="EMBL" id="AAF48432.2"/>
    </source>
</evidence>
<dbReference type="GeneID" id="32450"/>
<dbReference type="CDD" id="cd03079">
    <property type="entry name" value="GST_N_Metaxin2"/>
    <property type="match status" value="1"/>
</dbReference>